<accession>A0ABR4BG63</accession>
<evidence type="ECO:0000313" key="2">
    <source>
        <dbReference type="Proteomes" id="UP001590951"/>
    </source>
</evidence>
<organism evidence="1 2">
    <name type="scientific">Lepraria finkii</name>
    <dbReference type="NCBI Taxonomy" id="1340010"/>
    <lineage>
        <taxon>Eukaryota</taxon>
        <taxon>Fungi</taxon>
        <taxon>Dikarya</taxon>
        <taxon>Ascomycota</taxon>
        <taxon>Pezizomycotina</taxon>
        <taxon>Lecanoromycetes</taxon>
        <taxon>OSLEUM clade</taxon>
        <taxon>Lecanoromycetidae</taxon>
        <taxon>Lecanorales</taxon>
        <taxon>Lecanorineae</taxon>
        <taxon>Stereocaulaceae</taxon>
        <taxon>Lepraria</taxon>
    </lineage>
</organism>
<dbReference type="Proteomes" id="UP001590951">
    <property type="component" value="Unassembled WGS sequence"/>
</dbReference>
<reference evidence="1 2" key="1">
    <citation type="submission" date="2024-09" db="EMBL/GenBank/DDBJ databases">
        <title>Rethinking Asexuality: The Enigmatic Case of Functional Sexual Genes in Lepraria (Stereocaulaceae).</title>
        <authorList>
            <person name="Doellman M."/>
            <person name="Sun Y."/>
            <person name="Barcenas-Pena A."/>
            <person name="Lumbsch H.T."/>
            <person name="Grewe F."/>
        </authorList>
    </citation>
    <scope>NUCLEOTIDE SEQUENCE [LARGE SCALE GENOMIC DNA]</scope>
    <source>
        <strain evidence="1 2">Grewe 0041</strain>
    </source>
</reference>
<evidence type="ECO:0000313" key="1">
    <source>
        <dbReference type="EMBL" id="KAL2056817.1"/>
    </source>
</evidence>
<keyword evidence="2" id="KW-1185">Reference proteome</keyword>
<gene>
    <name evidence="1" type="ORF">ABVK25_003212</name>
</gene>
<comment type="caution">
    <text evidence="1">The sequence shown here is derived from an EMBL/GenBank/DDBJ whole genome shotgun (WGS) entry which is preliminary data.</text>
</comment>
<protein>
    <submittedName>
        <fullName evidence="1">Uncharacterized protein</fullName>
    </submittedName>
</protein>
<name>A0ABR4BG63_9LECA</name>
<sequence>MADIWNCLYEDAAPDHRRIEVANEDLESWYRQARELLEAAALAEKPFLDALSAASIELGLHSLSFTYEYLRILLARSSSRMRTQRIDSSKQMLRLLEYMISDFEELYIGIVWQLLCGPFTPFLELFREIVSNGKGGSEESQDALAAMEQLPVYLRKMSSRNSLAAKLERIAVVFVQHAKSVMHPQGACASEAQPGSSIPTAGLPDPWPSTTNMLHWDAFFNHAMMPPIPGQPQIGTHDAQPVDLETWTSDFFEDAIFDWIGCDGQV</sequence>
<proteinExistence type="predicted"/>
<dbReference type="EMBL" id="JBHFEH010000007">
    <property type="protein sequence ID" value="KAL2056817.1"/>
    <property type="molecule type" value="Genomic_DNA"/>
</dbReference>